<name>A0AAE0RYN4_9BIVA</name>
<evidence type="ECO:0000256" key="3">
    <source>
        <dbReference type="ARBA" id="ARBA00022729"/>
    </source>
</evidence>
<feature type="compositionally biased region" description="Acidic residues" evidence="9">
    <location>
        <begin position="222"/>
        <end position="251"/>
    </location>
</feature>
<evidence type="ECO:0000259" key="12">
    <source>
        <dbReference type="PROSITE" id="PS51352"/>
    </source>
</evidence>
<comment type="caution">
    <text evidence="13">The sequence shown here is derived from an EMBL/GenBank/DDBJ whole genome shotgun (WGS) entry which is preliminary data.</text>
</comment>
<keyword evidence="7" id="KW-1015">Disulfide bond</keyword>
<dbReference type="AlphaFoldDB" id="A0AAE0RYN4"/>
<evidence type="ECO:0000256" key="6">
    <source>
        <dbReference type="ARBA" id="ARBA00022989"/>
    </source>
</evidence>
<evidence type="ECO:0000256" key="2">
    <source>
        <dbReference type="ARBA" id="ARBA00022448"/>
    </source>
</evidence>
<organism evidence="13 14">
    <name type="scientific">Potamilus streckersoni</name>
    <dbReference type="NCBI Taxonomy" id="2493646"/>
    <lineage>
        <taxon>Eukaryota</taxon>
        <taxon>Metazoa</taxon>
        <taxon>Spiralia</taxon>
        <taxon>Lophotrochozoa</taxon>
        <taxon>Mollusca</taxon>
        <taxon>Bivalvia</taxon>
        <taxon>Autobranchia</taxon>
        <taxon>Heteroconchia</taxon>
        <taxon>Palaeoheterodonta</taxon>
        <taxon>Unionida</taxon>
        <taxon>Unionoidea</taxon>
        <taxon>Unionidae</taxon>
        <taxon>Ambleminae</taxon>
        <taxon>Lampsilini</taxon>
        <taxon>Potamilus</taxon>
    </lineage>
</organism>
<dbReference type="PANTHER" id="PTHR46107">
    <property type="entry name" value="DUMPY: SHORTER THAN WILD-TYPE"/>
    <property type="match status" value="1"/>
</dbReference>
<feature type="compositionally biased region" description="Basic and acidic residues" evidence="9">
    <location>
        <begin position="257"/>
        <end position="267"/>
    </location>
</feature>
<keyword evidence="4" id="KW-0256">Endoplasmic reticulum</keyword>
<dbReference type="Proteomes" id="UP001195483">
    <property type="component" value="Unassembled WGS sequence"/>
</dbReference>
<evidence type="ECO:0000256" key="10">
    <source>
        <dbReference type="SAM" id="Phobius"/>
    </source>
</evidence>
<evidence type="ECO:0000256" key="8">
    <source>
        <dbReference type="ARBA" id="ARBA00023284"/>
    </source>
</evidence>
<feature type="transmembrane region" description="Helical" evidence="10">
    <location>
        <begin position="177"/>
        <end position="199"/>
    </location>
</feature>
<reference evidence="13" key="1">
    <citation type="journal article" date="2021" name="Genome Biol. Evol.">
        <title>A High-Quality Reference Genome for a Parasitic Bivalve with Doubly Uniparental Inheritance (Bivalvia: Unionida).</title>
        <authorList>
            <person name="Smith C.H."/>
        </authorList>
    </citation>
    <scope>NUCLEOTIDE SEQUENCE</scope>
    <source>
        <strain evidence="13">CHS0354</strain>
    </source>
</reference>
<proteinExistence type="predicted"/>
<keyword evidence="8" id="KW-0676">Redox-active center</keyword>
<keyword evidence="10" id="KW-0812">Transmembrane</keyword>
<comment type="subcellular location">
    <subcellularLocation>
        <location evidence="1">Endoplasmic reticulum membrane</location>
        <topology evidence="1">Single-pass membrane protein</topology>
    </subcellularLocation>
</comment>
<keyword evidence="3 11" id="KW-0732">Signal</keyword>
<evidence type="ECO:0000256" key="5">
    <source>
        <dbReference type="ARBA" id="ARBA00022982"/>
    </source>
</evidence>
<keyword evidence="10" id="KW-0472">Membrane</keyword>
<dbReference type="InterPro" id="IPR036249">
    <property type="entry name" value="Thioredoxin-like_sf"/>
</dbReference>
<feature type="chain" id="PRO_5042054709" description="Thioredoxin domain-containing protein" evidence="11">
    <location>
        <begin position="23"/>
        <end position="267"/>
    </location>
</feature>
<keyword evidence="2" id="KW-0813">Transport</keyword>
<evidence type="ECO:0000256" key="11">
    <source>
        <dbReference type="SAM" id="SignalP"/>
    </source>
</evidence>
<evidence type="ECO:0000256" key="1">
    <source>
        <dbReference type="ARBA" id="ARBA00004389"/>
    </source>
</evidence>
<reference evidence="13" key="2">
    <citation type="journal article" date="2021" name="Genome Biol. Evol.">
        <title>Developing a high-quality reference genome for a parasitic bivalve with doubly uniparental inheritance (Bivalvia: Unionida).</title>
        <authorList>
            <person name="Smith C.H."/>
        </authorList>
    </citation>
    <scope>NUCLEOTIDE SEQUENCE</scope>
    <source>
        <strain evidence="13">CHS0354</strain>
        <tissue evidence="13">Mantle</tissue>
    </source>
</reference>
<feature type="domain" description="Thioredoxin" evidence="12">
    <location>
        <begin position="20"/>
        <end position="131"/>
    </location>
</feature>
<dbReference type="GO" id="GO:0015036">
    <property type="term" value="F:disulfide oxidoreductase activity"/>
    <property type="evidence" value="ECO:0007669"/>
    <property type="project" value="TreeGrafter"/>
</dbReference>
<dbReference type="EMBL" id="JAEAOA010001950">
    <property type="protein sequence ID" value="KAK3582157.1"/>
    <property type="molecule type" value="Genomic_DNA"/>
</dbReference>
<dbReference type="Gene3D" id="3.40.30.10">
    <property type="entry name" value="Glutaredoxin"/>
    <property type="match status" value="1"/>
</dbReference>
<gene>
    <name evidence="13" type="ORF">CHS0354_033085</name>
</gene>
<evidence type="ECO:0000256" key="4">
    <source>
        <dbReference type="ARBA" id="ARBA00022824"/>
    </source>
</evidence>
<evidence type="ECO:0000313" key="13">
    <source>
        <dbReference type="EMBL" id="KAK3582157.1"/>
    </source>
</evidence>
<sequence>MAWKLRLHLTLILTCLTSFASASLVINPAPLEVSEGNWRKILEGEWMVKFMAPWCPACNALKSTWEEFATKAASLEVSVGTIDVTENPGLSGRFLVTALPTIYHVKDGVFRQYTLGRKVSDLTNFIQDGTWENVTPVSWYTAPDSFQMGLVALFFRTAMQIRNFYTLMSEEYGIPEWACYLIFAVFTIIVGLILGLLIVCCCDFLMTTKEVPSRYANLSQEGDDYEDLIDDTQDDKPLEEELNDKDEEEEETKVRRRQVEKESSDNK</sequence>
<dbReference type="InterPro" id="IPR013766">
    <property type="entry name" value="Thioredoxin_domain"/>
</dbReference>
<dbReference type="SUPFAM" id="SSF52833">
    <property type="entry name" value="Thioredoxin-like"/>
    <property type="match status" value="1"/>
</dbReference>
<keyword evidence="6 10" id="KW-1133">Transmembrane helix</keyword>
<dbReference type="GO" id="GO:0005789">
    <property type="term" value="C:endoplasmic reticulum membrane"/>
    <property type="evidence" value="ECO:0007669"/>
    <property type="project" value="UniProtKB-SubCell"/>
</dbReference>
<evidence type="ECO:0000256" key="7">
    <source>
        <dbReference type="ARBA" id="ARBA00023157"/>
    </source>
</evidence>
<dbReference type="InterPro" id="IPR052454">
    <property type="entry name" value="TMX_domain-containing"/>
</dbReference>
<keyword evidence="14" id="KW-1185">Reference proteome</keyword>
<dbReference type="PROSITE" id="PS51352">
    <property type="entry name" value="THIOREDOXIN_2"/>
    <property type="match status" value="1"/>
</dbReference>
<dbReference type="PANTHER" id="PTHR46107:SF3">
    <property type="entry name" value="THIOREDOXIN DOMAIN-CONTAINING PROTEIN"/>
    <property type="match status" value="1"/>
</dbReference>
<feature type="signal peptide" evidence="11">
    <location>
        <begin position="1"/>
        <end position="22"/>
    </location>
</feature>
<keyword evidence="5" id="KW-0249">Electron transport</keyword>
<protein>
    <recommendedName>
        <fullName evidence="12">Thioredoxin domain-containing protein</fullName>
    </recommendedName>
</protein>
<evidence type="ECO:0000313" key="14">
    <source>
        <dbReference type="Proteomes" id="UP001195483"/>
    </source>
</evidence>
<dbReference type="Pfam" id="PF00085">
    <property type="entry name" value="Thioredoxin"/>
    <property type="match status" value="1"/>
</dbReference>
<evidence type="ECO:0000256" key="9">
    <source>
        <dbReference type="SAM" id="MobiDB-lite"/>
    </source>
</evidence>
<reference evidence="13" key="3">
    <citation type="submission" date="2023-05" db="EMBL/GenBank/DDBJ databases">
        <authorList>
            <person name="Smith C.H."/>
        </authorList>
    </citation>
    <scope>NUCLEOTIDE SEQUENCE</scope>
    <source>
        <strain evidence="13">CHS0354</strain>
        <tissue evidence="13">Mantle</tissue>
    </source>
</reference>
<accession>A0AAE0RYN4</accession>
<feature type="region of interest" description="Disordered" evidence="9">
    <location>
        <begin position="222"/>
        <end position="267"/>
    </location>
</feature>